<proteinExistence type="inferred from homology"/>
<dbReference type="InterPro" id="IPR028082">
    <property type="entry name" value="Peripla_BP_I"/>
</dbReference>
<dbReference type="AlphaFoldDB" id="A0A9D9EN43"/>
<reference evidence="6" key="1">
    <citation type="submission" date="2020-10" db="EMBL/GenBank/DDBJ databases">
        <authorList>
            <person name="Gilroy R."/>
        </authorList>
    </citation>
    <scope>NUCLEOTIDE SEQUENCE</scope>
    <source>
        <strain evidence="6">B3-4054</strain>
    </source>
</reference>
<keyword evidence="3 4" id="KW-0732">Signal</keyword>
<evidence type="ECO:0000259" key="5">
    <source>
        <dbReference type="Pfam" id="PF13407"/>
    </source>
</evidence>
<comment type="caution">
    <text evidence="6">The sequence shown here is derived from an EMBL/GenBank/DDBJ whole genome shotgun (WGS) entry which is preliminary data.</text>
</comment>
<dbReference type="GO" id="GO:0030313">
    <property type="term" value="C:cell envelope"/>
    <property type="evidence" value="ECO:0007669"/>
    <property type="project" value="UniProtKB-SubCell"/>
</dbReference>
<feature type="domain" description="Periplasmic binding protein" evidence="5">
    <location>
        <begin position="62"/>
        <end position="329"/>
    </location>
</feature>
<feature type="chain" id="PRO_5038716374" evidence="4">
    <location>
        <begin position="32"/>
        <end position="356"/>
    </location>
</feature>
<dbReference type="PANTHER" id="PTHR46847:SF3">
    <property type="entry name" value="GALACTOFURANOSE-BINDING PROTEIN YTFQ"/>
    <property type="match status" value="1"/>
</dbReference>
<comment type="similarity">
    <text evidence="2">Belongs to the bacterial solute-binding protein 2 family.</text>
</comment>
<reference evidence="6" key="2">
    <citation type="journal article" date="2021" name="PeerJ">
        <title>Extensive microbial diversity within the chicken gut microbiome revealed by metagenomics and culture.</title>
        <authorList>
            <person name="Gilroy R."/>
            <person name="Ravi A."/>
            <person name="Getino M."/>
            <person name="Pursley I."/>
            <person name="Horton D.L."/>
            <person name="Alikhan N.F."/>
            <person name="Baker D."/>
            <person name="Gharbi K."/>
            <person name="Hall N."/>
            <person name="Watson M."/>
            <person name="Adriaenssens E.M."/>
            <person name="Foster-Nyarko E."/>
            <person name="Jarju S."/>
            <person name="Secka A."/>
            <person name="Antonio M."/>
            <person name="Oren A."/>
            <person name="Chaudhuri R.R."/>
            <person name="La Ragione R."/>
            <person name="Hildebrand F."/>
            <person name="Pallen M.J."/>
        </authorList>
    </citation>
    <scope>NUCLEOTIDE SEQUENCE</scope>
    <source>
        <strain evidence="6">B3-4054</strain>
    </source>
</reference>
<dbReference type="GO" id="GO:0030246">
    <property type="term" value="F:carbohydrate binding"/>
    <property type="evidence" value="ECO:0007669"/>
    <property type="project" value="UniProtKB-ARBA"/>
</dbReference>
<evidence type="ECO:0000256" key="1">
    <source>
        <dbReference type="ARBA" id="ARBA00004196"/>
    </source>
</evidence>
<accession>A0A9D9EN43</accession>
<evidence type="ECO:0000256" key="2">
    <source>
        <dbReference type="ARBA" id="ARBA00007639"/>
    </source>
</evidence>
<dbReference type="InterPro" id="IPR025997">
    <property type="entry name" value="SBP_2_dom"/>
</dbReference>
<dbReference type="Proteomes" id="UP000823616">
    <property type="component" value="Unassembled WGS sequence"/>
</dbReference>
<evidence type="ECO:0000313" key="6">
    <source>
        <dbReference type="EMBL" id="MBO8449606.1"/>
    </source>
</evidence>
<name>A0A9D9EN43_9SPIR</name>
<sequence length="356" mass="38751">MKANTRRRFYNTAFRILFTLAVLAVAPVLTACSQKESAQNSVRDAGAETDASAPSAGSGMIVGFSQIGAESAWRMRNSESMQEAAQAAGVQLLYHNAEQKQENQIKAIRSFIVYQVDVIVFVPIVQHGWENVLNEAREAGIPVIVADRKLKLDDPSLVAGFIGPDHLEEGRQAARFLLAKYTGHPGPLQIFELRGTDGSSVCEDRAAGFREVLAEDSRFHIVYSETGDFLRSKGREVVENFLTASGGFEFAGRPVDILFSHNDGMTLGALEVLENAGLCPGKDITVVSVDAEQAAINALRAGKINCVVECNPNLGPDVLALAERLVHGESISYFNSTPERTFSEFDDLRSIQPRGY</sequence>
<evidence type="ECO:0000256" key="3">
    <source>
        <dbReference type="ARBA" id="ARBA00022729"/>
    </source>
</evidence>
<evidence type="ECO:0000256" key="4">
    <source>
        <dbReference type="SAM" id="SignalP"/>
    </source>
</evidence>
<dbReference type="SUPFAM" id="SSF53822">
    <property type="entry name" value="Periplasmic binding protein-like I"/>
    <property type="match status" value="1"/>
</dbReference>
<dbReference type="CDD" id="cd06309">
    <property type="entry name" value="PBP1_galactofuranose_YtfQ-like"/>
    <property type="match status" value="1"/>
</dbReference>
<dbReference type="PROSITE" id="PS51257">
    <property type="entry name" value="PROKAR_LIPOPROTEIN"/>
    <property type="match status" value="1"/>
</dbReference>
<organism evidence="6 7">
    <name type="scientific">Candidatus Avitreponema avistercoris</name>
    <dbReference type="NCBI Taxonomy" id="2840705"/>
    <lineage>
        <taxon>Bacteria</taxon>
        <taxon>Pseudomonadati</taxon>
        <taxon>Spirochaetota</taxon>
        <taxon>Spirochaetia</taxon>
        <taxon>Spirochaetales</taxon>
        <taxon>Candidatus Avitreponema</taxon>
    </lineage>
</organism>
<evidence type="ECO:0000313" key="7">
    <source>
        <dbReference type="Proteomes" id="UP000823616"/>
    </source>
</evidence>
<dbReference type="EMBL" id="JADIMS010000011">
    <property type="protein sequence ID" value="MBO8449606.1"/>
    <property type="molecule type" value="Genomic_DNA"/>
</dbReference>
<protein>
    <submittedName>
        <fullName evidence="6">ABC transporter substrate-binding protein</fullName>
    </submittedName>
</protein>
<dbReference type="PANTHER" id="PTHR46847">
    <property type="entry name" value="D-ALLOSE-BINDING PERIPLASMIC PROTEIN-RELATED"/>
    <property type="match status" value="1"/>
</dbReference>
<dbReference type="Gene3D" id="3.40.50.2300">
    <property type="match status" value="2"/>
</dbReference>
<gene>
    <name evidence="6" type="ORF">IAA96_00670</name>
</gene>
<feature type="signal peptide" evidence="4">
    <location>
        <begin position="1"/>
        <end position="31"/>
    </location>
</feature>
<dbReference type="Pfam" id="PF13407">
    <property type="entry name" value="Peripla_BP_4"/>
    <property type="match status" value="1"/>
</dbReference>
<comment type="subcellular location">
    <subcellularLocation>
        <location evidence="1">Cell envelope</location>
    </subcellularLocation>
</comment>